<accession>D5U2H9</accession>
<dbReference type="STRING" id="633148.Tagg_1060"/>
<reference evidence="2" key="2">
    <citation type="journal article" date="2010" name="Stand. Genomic Sci.">
        <title>Complete genome sequence of Thermosphaera aggregans type strain (M11TLT).</title>
        <authorList>
            <person name="Spring S."/>
            <person name="Rachel R."/>
            <person name="Lapidus A."/>
            <person name="Davenport K."/>
            <person name="Tice H."/>
            <person name="Copeland A."/>
            <person name="Cheng J.-F."/>
            <person name="Lucas S."/>
            <person name="Chen F."/>
            <person name="Nolan M."/>
            <person name="Bruce D."/>
            <person name="Goodwin L."/>
            <person name="Pitluck S."/>
            <person name="Ivanova N."/>
            <person name="Mavromatis K."/>
            <person name="Ovchinnikova G."/>
            <person name="Pati A."/>
            <person name="Chen A."/>
            <person name="Palaniappan K."/>
            <person name="Land M."/>
            <person name="Hauser L."/>
            <person name="Chang Y.-J."/>
            <person name="Jeffries C.C."/>
            <person name="Brettin T."/>
            <person name="Detter J.C."/>
            <person name="Tapia R."/>
            <person name="Han C."/>
            <person name="Heimerl T."/>
            <person name="Weikl F."/>
            <person name="Brambilla E."/>
            <person name="Goker M."/>
            <person name="Bristow J."/>
            <person name="Eisen J.A."/>
            <person name="Markowitz V."/>
            <person name="Hugenholtz P."/>
            <person name="Kyrpides N.C."/>
            <person name="Klenk H.-P."/>
        </authorList>
    </citation>
    <scope>NUCLEOTIDE SEQUENCE [LARGE SCALE GENOMIC DNA]</scope>
    <source>
        <strain evidence="2">DSM 11486 / M11TL</strain>
    </source>
</reference>
<dbReference type="RefSeq" id="WP_013129922.1">
    <property type="nucleotide sequence ID" value="NC_014160.1"/>
</dbReference>
<evidence type="ECO:0000313" key="2">
    <source>
        <dbReference type="Proteomes" id="UP000002376"/>
    </source>
</evidence>
<dbReference type="HOGENOM" id="CLU_1514685_0_0_2"/>
<sequence>MVSVSNKIFNASETLLNIAEKIANSVLKESGKMNPKAVSLVSRVKEDVERLGKLVKALGERVQSMQEGEGVKLAPYFYAYALKNQVVIAKASPRRFMISFNTEDNEVSVSTSRFKASISPGRIKIVSRGFSVEFNPYSRDDYVEKYNEIKFLVNELEGVFNQKLIQSLNVKLGKISV</sequence>
<dbReference type="AlphaFoldDB" id="D5U2H9"/>
<evidence type="ECO:0000313" key="1">
    <source>
        <dbReference type="EMBL" id="ADG91329.1"/>
    </source>
</evidence>
<protein>
    <submittedName>
        <fullName evidence="1">Uncharacterized protein</fullName>
    </submittedName>
</protein>
<name>D5U2H9_THEAM</name>
<dbReference type="GeneID" id="9166091"/>
<reference key="3">
    <citation type="submission" date="2010-02" db="EMBL/GenBank/DDBJ databases">
        <title>Complete genome sequence of Thermosphaera aggregans type strain (M11TL).</title>
        <authorList>
            <consortium name="US DOE Joint Genome Institute (JGI-PGF)"/>
            <person name="Spring S."/>
            <person name="Lapidus A."/>
            <person name="Munk C."/>
            <person name="Schroeder M."/>
            <person name="Glavina Del Rio T."/>
            <person name="Tice H."/>
            <person name="Copeland A."/>
            <person name="Cheng J.-F."/>
            <person name="Lucas S."/>
            <person name="Chen F."/>
            <person name="Nolan M."/>
            <person name="Bruce D."/>
            <person name="Goodwin L."/>
            <person name="Pitluck S."/>
            <person name="Ivanova N."/>
            <person name="Mavromatis K."/>
            <person name="Ovchinnikova G."/>
            <person name="Pati A."/>
            <person name="Chen A."/>
            <person name="Palaniappan K."/>
            <person name="Land M."/>
            <person name="Hauser L."/>
            <person name="Chang Y.-J."/>
            <person name="Jeffries C.C."/>
            <person name="Brettin T."/>
            <person name="Detter J.C."/>
            <person name="Tapia R."/>
            <person name="Han C."/>
            <person name="Chain P."/>
            <person name="Heimerl T."/>
            <person name="Weik F."/>
            <person name="Goker M."/>
            <person name="Rachel R."/>
            <person name="Bristow J."/>
            <person name="Eisen J.A."/>
            <person name="Markowitz V."/>
            <person name="Hugenholtz P."/>
            <person name="Kyrpides N.C."/>
            <person name="Klenk H.-P."/>
        </authorList>
    </citation>
    <scope>NUCLEOTIDE SEQUENCE</scope>
    <source>
        <strain>DSM 11486</strain>
    </source>
</reference>
<organism evidence="1 2">
    <name type="scientific">Thermosphaera aggregans (strain DSM 11486 / M11TL)</name>
    <dbReference type="NCBI Taxonomy" id="633148"/>
    <lineage>
        <taxon>Archaea</taxon>
        <taxon>Thermoproteota</taxon>
        <taxon>Thermoprotei</taxon>
        <taxon>Desulfurococcales</taxon>
        <taxon>Desulfurococcaceae</taxon>
        <taxon>Thermosphaera</taxon>
    </lineage>
</organism>
<proteinExistence type="predicted"/>
<gene>
    <name evidence="1" type="ordered locus">Tagg_1060</name>
</gene>
<reference evidence="1 2" key="1">
    <citation type="journal article" date="2010" name="Stand. Genomic Sci.">
        <title>Complete genome sequence of Thermosphaera aggregans type strain (M11TL).</title>
        <authorList>
            <person name="Spring S."/>
            <person name="Rachel R."/>
            <person name="Lapidus A."/>
            <person name="Davenport K."/>
            <person name="Tice H."/>
            <person name="Copeland A."/>
            <person name="Cheng J.F."/>
            <person name="Lucas S."/>
            <person name="Chen F."/>
            <person name="Nolan M."/>
            <person name="Bruce D."/>
            <person name="Goodwin L."/>
            <person name="Pitluck S."/>
            <person name="Ivanova N."/>
            <person name="Mavromatis K."/>
            <person name="Ovchinnikova G."/>
            <person name="Pati A."/>
            <person name="Chen A."/>
            <person name="Palaniappan K."/>
            <person name="Land M."/>
            <person name="Hauser L."/>
            <person name="Chang Y.J."/>
            <person name="Jeffries C.C."/>
            <person name="Brettin T."/>
            <person name="Detter J.C."/>
            <person name="Tapia R."/>
            <person name="Han C."/>
            <person name="Heimerl T."/>
            <person name="Weikl F."/>
            <person name="Brambilla E."/>
            <person name="Goker M."/>
            <person name="Bristow J."/>
            <person name="Eisen J.A."/>
            <person name="Markowitz V."/>
            <person name="Hugenholtz P."/>
            <person name="Kyrpides N.C."/>
            <person name="Klenk H.P."/>
        </authorList>
    </citation>
    <scope>NUCLEOTIDE SEQUENCE [LARGE SCALE GENOMIC DNA]</scope>
    <source>
        <strain evidence="2">DSM 11486 / M11TL</strain>
    </source>
</reference>
<dbReference type="EMBL" id="CP001939">
    <property type="protein sequence ID" value="ADG91329.1"/>
    <property type="molecule type" value="Genomic_DNA"/>
</dbReference>
<dbReference type="OrthoDB" id="381831at2157"/>
<keyword evidence="2" id="KW-1185">Reference proteome</keyword>
<dbReference type="KEGG" id="tag:Tagg_1060"/>
<dbReference type="eggNOG" id="arCOG07462">
    <property type="taxonomic scope" value="Archaea"/>
</dbReference>
<dbReference type="Proteomes" id="UP000002376">
    <property type="component" value="Chromosome"/>
</dbReference>